<dbReference type="InterPro" id="IPR009003">
    <property type="entry name" value="Peptidase_S1_PA"/>
</dbReference>
<dbReference type="Gene3D" id="2.40.10.10">
    <property type="entry name" value="Trypsin-like serine proteases"/>
    <property type="match status" value="2"/>
</dbReference>
<reference evidence="1 2" key="1">
    <citation type="submission" date="2021-06" db="EMBL/GenBank/DDBJ databases">
        <title>Complete genome of Haloferula helveola possessing various polysaccharide degrading enzymes.</title>
        <authorList>
            <person name="Takami H."/>
            <person name="Huang C."/>
            <person name="Hamasaki K."/>
        </authorList>
    </citation>
    <scope>NUCLEOTIDE SEQUENCE [LARGE SCALE GENOMIC DNA]</scope>
    <source>
        <strain evidence="1 2">CN-1</strain>
    </source>
</reference>
<dbReference type="PANTHER" id="PTHR43019">
    <property type="entry name" value="SERINE ENDOPROTEASE DEGS"/>
    <property type="match status" value="1"/>
</dbReference>
<name>A0ABN6H3Y6_9BACT</name>
<evidence type="ECO:0000313" key="2">
    <source>
        <dbReference type="Proteomes" id="UP001374893"/>
    </source>
</evidence>
<protein>
    <recommendedName>
        <fullName evidence="3">Serine protease</fullName>
    </recommendedName>
</protein>
<dbReference type="InterPro" id="IPR043504">
    <property type="entry name" value="Peptidase_S1_PA_chymotrypsin"/>
</dbReference>
<dbReference type="EMBL" id="AP024702">
    <property type="protein sequence ID" value="BCX48355.1"/>
    <property type="molecule type" value="Genomic_DNA"/>
</dbReference>
<dbReference type="Pfam" id="PF13365">
    <property type="entry name" value="Trypsin_2"/>
    <property type="match status" value="1"/>
</dbReference>
<dbReference type="Proteomes" id="UP001374893">
    <property type="component" value="Chromosome"/>
</dbReference>
<proteinExistence type="predicted"/>
<evidence type="ECO:0000313" key="1">
    <source>
        <dbReference type="EMBL" id="BCX48355.1"/>
    </source>
</evidence>
<dbReference type="PANTHER" id="PTHR43019:SF23">
    <property type="entry name" value="PROTEASE DO-LIKE 5, CHLOROPLASTIC"/>
    <property type="match status" value="1"/>
</dbReference>
<keyword evidence="2" id="KW-1185">Reference proteome</keyword>
<accession>A0ABN6H3Y6</accession>
<dbReference type="PRINTS" id="PR00834">
    <property type="entry name" value="PROTEASES2C"/>
</dbReference>
<evidence type="ECO:0008006" key="3">
    <source>
        <dbReference type="Google" id="ProtNLM"/>
    </source>
</evidence>
<dbReference type="SUPFAM" id="SSF50494">
    <property type="entry name" value="Trypsin-like serine proteases"/>
    <property type="match status" value="1"/>
</dbReference>
<organism evidence="1 2">
    <name type="scientific">Haloferula helveola</name>
    <dbReference type="NCBI Taxonomy" id="490095"/>
    <lineage>
        <taxon>Bacteria</taxon>
        <taxon>Pseudomonadati</taxon>
        <taxon>Verrucomicrobiota</taxon>
        <taxon>Verrucomicrobiia</taxon>
        <taxon>Verrucomicrobiales</taxon>
        <taxon>Verrucomicrobiaceae</taxon>
        <taxon>Haloferula</taxon>
    </lineage>
</organism>
<gene>
    <name evidence="1" type="ORF">HAHE_22630</name>
</gene>
<dbReference type="InterPro" id="IPR001940">
    <property type="entry name" value="Peptidase_S1C"/>
</dbReference>
<sequence>MSCAPQPPPPIVGATPPGKSIYQSAARRFAAVVVSDRMDIDDWIGDRFSRQKAPKDADGGSAVPITADGYFLTADHVLASSTGRQVFVLLRRDGRLRAYPARIVWRGSGGDVAVLQADVATPDHYRWTPTSQWLPQGTPVMHAGIATGFSSPAGKLITPIPPDAGFSGNHRFKHDIPLEPGDSGGPVVDANGLLVGINSAVEYLVPLETAFFIESEANRPNVRRLMSVIERDRKRRPAPAVSMP</sequence>